<organism evidence="2 3">
    <name type="scientific">Corynebacterium hindlerae</name>
    <dbReference type="NCBI Taxonomy" id="699041"/>
    <lineage>
        <taxon>Bacteria</taxon>
        <taxon>Bacillati</taxon>
        <taxon>Actinomycetota</taxon>
        <taxon>Actinomycetes</taxon>
        <taxon>Mycobacteriales</taxon>
        <taxon>Corynebacteriaceae</taxon>
        <taxon>Corynebacterium</taxon>
    </lineage>
</organism>
<dbReference type="RefSeq" id="WP_182385679.1">
    <property type="nucleotide sequence ID" value="NZ_CP059833.1"/>
</dbReference>
<dbReference type="AlphaFoldDB" id="A0A7G5FE31"/>
<dbReference type="Proteomes" id="UP000515570">
    <property type="component" value="Chromosome"/>
</dbReference>
<feature type="transmembrane region" description="Helical" evidence="1">
    <location>
        <begin position="67"/>
        <end position="87"/>
    </location>
</feature>
<gene>
    <name evidence="2" type="ORF">HW450_11105</name>
</gene>
<accession>A0A7G5FE31</accession>
<feature type="transmembrane region" description="Helical" evidence="1">
    <location>
        <begin position="7"/>
        <end position="26"/>
    </location>
</feature>
<protein>
    <submittedName>
        <fullName evidence="2">Uncharacterized protein</fullName>
    </submittedName>
</protein>
<dbReference type="EMBL" id="CP059833">
    <property type="protein sequence ID" value="QMV84872.1"/>
    <property type="molecule type" value="Genomic_DNA"/>
</dbReference>
<sequence length="129" mass="13959">MKILDTFVFIFAHLILGAILLVVLLTNENPQMGIYFLLLIPLSFASFVLVPFAVLRSIALFNTGQTFMQIGYILLVAISMVGGGMYLSDPDSVLAPAVFTVPASLVPIAVCGWITIFKSLSQKKPVVVP</sequence>
<feature type="transmembrane region" description="Helical" evidence="1">
    <location>
        <begin position="93"/>
        <end position="116"/>
    </location>
</feature>
<keyword evidence="1" id="KW-0472">Membrane</keyword>
<evidence type="ECO:0000256" key="1">
    <source>
        <dbReference type="SAM" id="Phobius"/>
    </source>
</evidence>
<evidence type="ECO:0000313" key="3">
    <source>
        <dbReference type="Proteomes" id="UP000515570"/>
    </source>
</evidence>
<feature type="transmembrane region" description="Helical" evidence="1">
    <location>
        <begin position="32"/>
        <end position="55"/>
    </location>
</feature>
<name>A0A7G5FE31_9CORY</name>
<proteinExistence type="predicted"/>
<reference evidence="2 3" key="1">
    <citation type="submission" date="2020-07" db="EMBL/GenBank/DDBJ databases">
        <title>non toxigenic Corynebacterium sp. nov from a clinical source.</title>
        <authorList>
            <person name="Bernier A.-M."/>
            <person name="Bernard K."/>
        </authorList>
    </citation>
    <scope>NUCLEOTIDE SEQUENCE [LARGE SCALE GENOMIC DNA]</scope>
    <source>
        <strain evidence="3">NML 93-0612</strain>
    </source>
</reference>
<keyword evidence="1" id="KW-0812">Transmembrane</keyword>
<keyword evidence="1" id="KW-1133">Transmembrane helix</keyword>
<evidence type="ECO:0000313" key="2">
    <source>
        <dbReference type="EMBL" id="QMV84872.1"/>
    </source>
</evidence>
<keyword evidence="3" id="KW-1185">Reference proteome</keyword>